<accession>A0AAD9HVS2</accession>
<proteinExistence type="predicted"/>
<organism evidence="1 2">
    <name type="scientific">Colletotrichum zoysiae</name>
    <dbReference type="NCBI Taxonomy" id="1216348"/>
    <lineage>
        <taxon>Eukaryota</taxon>
        <taxon>Fungi</taxon>
        <taxon>Dikarya</taxon>
        <taxon>Ascomycota</taxon>
        <taxon>Pezizomycotina</taxon>
        <taxon>Sordariomycetes</taxon>
        <taxon>Hypocreomycetidae</taxon>
        <taxon>Glomerellales</taxon>
        <taxon>Glomerellaceae</taxon>
        <taxon>Colletotrichum</taxon>
        <taxon>Colletotrichum graminicola species complex</taxon>
    </lineage>
</organism>
<dbReference type="EMBL" id="MU842808">
    <property type="protein sequence ID" value="KAK2035477.1"/>
    <property type="molecule type" value="Genomic_DNA"/>
</dbReference>
<sequence length="161" mass="18318">MSALNQHCSKNHGGGQWELGKGISRSSPCFAQLILAQLLPMARNKWALVPIRSKQASHLFRHVRNRLEWATWPSYLLRHVRKLLWMAISVSNNDAPQFVRLLTVLPLQTPGSLDATHSTQSTQRLRRIITVQTRSKKNLNLNRDSSFLVQILPPQNGMLLP</sequence>
<reference evidence="1" key="1">
    <citation type="submission" date="2021-06" db="EMBL/GenBank/DDBJ databases">
        <title>Comparative genomics, transcriptomics and evolutionary studies reveal genomic signatures of adaptation to plant cell wall in hemibiotrophic fungi.</title>
        <authorList>
            <consortium name="DOE Joint Genome Institute"/>
            <person name="Baroncelli R."/>
            <person name="Diaz J.F."/>
            <person name="Benocci T."/>
            <person name="Peng M."/>
            <person name="Battaglia E."/>
            <person name="Haridas S."/>
            <person name="Andreopoulos W."/>
            <person name="Labutti K."/>
            <person name="Pangilinan J."/>
            <person name="Floch G.L."/>
            <person name="Makela M.R."/>
            <person name="Henrissat B."/>
            <person name="Grigoriev I.V."/>
            <person name="Crouch J.A."/>
            <person name="De Vries R.P."/>
            <person name="Sukno S.A."/>
            <person name="Thon M.R."/>
        </authorList>
    </citation>
    <scope>NUCLEOTIDE SEQUENCE</scope>
    <source>
        <strain evidence="1">MAFF235873</strain>
    </source>
</reference>
<evidence type="ECO:0000313" key="1">
    <source>
        <dbReference type="EMBL" id="KAK2035477.1"/>
    </source>
</evidence>
<dbReference type="AlphaFoldDB" id="A0AAD9HVS2"/>
<comment type="caution">
    <text evidence="1">The sequence shown here is derived from an EMBL/GenBank/DDBJ whole genome shotgun (WGS) entry which is preliminary data.</text>
</comment>
<gene>
    <name evidence="1" type="ORF">LX32DRAFT_633273</name>
</gene>
<name>A0AAD9HVS2_9PEZI</name>
<keyword evidence="2" id="KW-1185">Reference proteome</keyword>
<protein>
    <submittedName>
        <fullName evidence="1">Uncharacterized protein</fullName>
    </submittedName>
</protein>
<evidence type="ECO:0000313" key="2">
    <source>
        <dbReference type="Proteomes" id="UP001232148"/>
    </source>
</evidence>
<dbReference type="Proteomes" id="UP001232148">
    <property type="component" value="Unassembled WGS sequence"/>
</dbReference>